<accession>A0AB36R5M7</accession>
<reference evidence="4" key="1">
    <citation type="submission" date="2017-08" db="EMBL/GenBank/DDBJ databases">
        <title>Mesorhizobium wenxinae sp. nov., a novel rhizobial species isolated from root nodules of chickpea (Cicer arietinum L.).</title>
        <authorList>
            <person name="Zhang J."/>
        </authorList>
    </citation>
    <scope>NUCLEOTIDE SEQUENCE [LARGE SCALE GENOMIC DNA]</scope>
    <source>
        <strain evidence="4">USDA 3392</strain>
    </source>
</reference>
<organism evidence="3 4">
    <name type="scientific">Mesorhizobium mediterraneum</name>
    <dbReference type="NCBI Taxonomy" id="43617"/>
    <lineage>
        <taxon>Bacteria</taxon>
        <taxon>Pseudomonadati</taxon>
        <taxon>Pseudomonadota</taxon>
        <taxon>Alphaproteobacteria</taxon>
        <taxon>Hyphomicrobiales</taxon>
        <taxon>Phyllobacteriaceae</taxon>
        <taxon>Mesorhizobium</taxon>
    </lineage>
</organism>
<protein>
    <submittedName>
        <fullName evidence="3">DUF1674 domain-containing protein</fullName>
    </submittedName>
</protein>
<evidence type="ECO:0000256" key="2">
    <source>
        <dbReference type="SAM" id="MobiDB-lite"/>
    </source>
</evidence>
<evidence type="ECO:0000313" key="4">
    <source>
        <dbReference type="Proteomes" id="UP000216215"/>
    </source>
</evidence>
<sequence length="57" mass="6431">MQKTLTPAARRALAEAEARREHYRQQEAAMPREIGGRGGKEPGRYGDWEVKGLTSDF</sequence>
<feature type="region of interest" description="Disordered" evidence="2">
    <location>
        <begin position="20"/>
        <end position="57"/>
    </location>
</feature>
<feature type="compositionally biased region" description="Basic and acidic residues" evidence="2">
    <location>
        <begin position="34"/>
        <end position="50"/>
    </location>
</feature>
<dbReference type="InterPro" id="IPR012875">
    <property type="entry name" value="SDHF4"/>
</dbReference>
<keyword evidence="4" id="KW-1185">Reference proteome</keyword>
<dbReference type="Proteomes" id="UP000216215">
    <property type="component" value="Unassembled WGS sequence"/>
</dbReference>
<comment type="caution">
    <text evidence="3">The sequence shown here is derived from an EMBL/GenBank/DDBJ whole genome shotgun (WGS) entry which is preliminary data.</text>
</comment>
<evidence type="ECO:0000256" key="1">
    <source>
        <dbReference type="ARBA" id="ARBA00005701"/>
    </source>
</evidence>
<dbReference type="EMBL" id="NPKI01000032">
    <property type="protein sequence ID" value="PAP99774.1"/>
    <property type="molecule type" value="Genomic_DNA"/>
</dbReference>
<name>A0AB36R5M7_9HYPH</name>
<comment type="similarity">
    <text evidence="1">Belongs to the SDHAF4 family.</text>
</comment>
<gene>
    <name evidence="3" type="ORF">CIT25_25465</name>
</gene>
<dbReference type="Pfam" id="PF07896">
    <property type="entry name" value="DUF1674"/>
    <property type="match status" value="1"/>
</dbReference>
<proteinExistence type="inferred from homology"/>
<dbReference type="AlphaFoldDB" id="A0AB36R5M7"/>
<evidence type="ECO:0000313" key="3">
    <source>
        <dbReference type="EMBL" id="PAP99774.1"/>
    </source>
</evidence>